<proteinExistence type="predicted"/>
<reference evidence="2" key="1">
    <citation type="journal article" date="2017" name="Nat. Commun.">
        <title>The asparagus genome sheds light on the origin and evolution of a young Y chromosome.</title>
        <authorList>
            <person name="Harkess A."/>
            <person name="Zhou J."/>
            <person name="Xu C."/>
            <person name="Bowers J.E."/>
            <person name="Van der Hulst R."/>
            <person name="Ayyampalayam S."/>
            <person name="Mercati F."/>
            <person name="Riccardi P."/>
            <person name="McKain M.R."/>
            <person name="Kakrana A."/>
            <person name="Tang H."/>
            <person name="Ray J."/>
            <person name="Groenendijk J."/>
            <person name="Arikit S."/>
            <person name="Mathioni S.M."/>
            <person name="Nakano M."/>
            <person name="Shan H."/>
            <person name="Telgmann-Rauber A."/>
            <person name="Kanno A."/>
            <person name="Yue Z."/>
            <person name="Chen H."/>
            <person name="Li W."/>
            <person name="Chen Y."/>
            <person name="Xu X."/>
            <person name="Zhang Y."/>
            <person name="Luo S."/>
            <person name="Chen H."/>
            <person name="Gao J."/>
            <person name="Mao Z."/>
            <person name="Pires J.C."/>
            <person name="Luo M."/>
            <person name="Kudrna D."/>
            <person name="Wing R.A."/>
            <person name="Meyers B.C."/>
            <person name="Yi K."/>
            <person name="Kong H."/>
            <person name="Lavrijsen P."/>
            <person name="Sunseri F."/>
            <person name="Falavigna A."/>
            <person name="Ye Y."/>
            <person name="Leebens-Mack J.H."/>
            <person name="Chen G."/>
        </authorList>
    </citation>
    <scope>NUCLEOTIDE SEQUENCE [LARGE SCALE GENOMIC DNA]</scope>
    <source>
        <strain evidence="2">cv. DH0086</strain>
    </source>
</reference>
<keyword evidence="2" id="KW-1185">Reference proteome</keyword>
<dbReference type="AlphaFoldDB" id="A0A5P1FAB9"/>
<sequence>MIAHVGDFGLAKFLENVSSQYLAGSTGLKGTIGYIAPGEHEGAQSMTTAKPMEFVFSSELPVERMEIEKLLKQL</sequence>
<gene>
    <name evidence="1" type="ORF">A4U43_C03F13490</name>
</gene>
<organism evidence="1 2">
    <name type="scientific">Asparagus officinalis</name>
    <name type="common">Garden asparagus</name>
    <dbReference type="NCBI Taxonomy" id="4686"/>
    <lineage>
        <taxon>Eukaryota</taxon>
        <taxon>Viridiplantae</taxon>
        <taxon>Streptophyta</taxon>
        <taxon>Embryophyta</taxon>
        <taxon>Tracheophyta</taxon>
        <taxon>Spermatophyta</taxon>
        <taxon>Magnoliopsida</taxon>
        <taxon>Liliopsida</taxon>
        <taxon>Asparagales</taxon>
        <taxon>Asparagaceae</taxon>
        <taxon>Asparagoideae</taxon>
        <taxon>Asparagus</taxon>
    </lineage>
</organism>
<evidence type="ECO:0008006" key="3">
    <source>
        <dbReference type="Google" id="ProtNLM"/>
    </source>
</evidence>
<protein>
    <recommendedName>
        <fullName evidence="3">Protein kinase domain-containing protein</fullName>
    </recommendedName>
</protein>
<dbReference type="Proteomes" id="UP000243459">
    <property type="component" value="Chromosome 3"/>
</dbReference>
<accession>A0A5P1FAB9</accession>
<dbReference type="Gramene" id="ONK75112">
    <property type="protein sequence ID" value="ONK75112"/>
    <property type="gene ID" value="A4U43_C03F13490"/>
</dbReference>
<name>A0A5P1FAB9_ASPOF</name>
<dbReference type="SUPFAM" id="SSF56112">
    <property type="entry name" value="Protein kinase-like (PK-like)"/>
    <property type="match status" value="1"/>
</dbReference>
<evidence type="ECO:0000313" key="2">
    <source>
        <dbReference type="Proteomes" id="UP000243459"/>
    </source>
</evidence>
<dbReference type="InterPro" id="IPR011009">
    <property type="entry name" value="Kinase-like_dom_sf"/>
</dbReference>
<dbReference type="EMBL" id="CM007383">
    <property type="protein sequence ID" value="ONK75112.1"/>
    <property type="molecule type" value="Genomic_DNA"/>
</dbReference>
<dbReference type="Gene3D" id="1.10.510.10">
    <property type="entry name" value="Transferase(Phosphotransferase) domain 1"/>
    <property type="match status" value="1"/>
</dbReference>
<evidence type="ECO:0000313" key="1">
    <source>
        <dbReference type="EMBL" id="ONK75112.1"/>
    </source>
</evidence>